<proteinExistence type="predicted"/>
<dbReference type="EMBL" id="CP029077">
    <property type="protein sequence ID" value="QED23211.1"/>
    <property type="molecule type" value="Genomic_DNA"/>
</dbReference>
<name>A0A5B8XG42_9RICK</name>
<dbReference type="AlphaFoldDB" id="A0A5B8XG42"/>
<evidence type="ECO:0000313" key="2">
    <source>
        <dbReference type="Proteomes" id="UP000321934"/>
    </source>
</evidence>
<sequence length="95" mass="10190">MSGNNGNLDSDNSVVVNIADWSLNKVANGTKTSSRSSCVNIENKDCNSGGRGKLIQFNSKNSKTTECNKLNLFHSSKSFSSISSLKKGSKKNDSK</sequence>
<gene>
    <name evidence="1" type="ORF">Deia_00408</name>
</gene>
<keyword evidence="2" id="KW-1185">Reference proteome</keyword>
<accession>A0A5B8XG42</accession>
<protein>
    <submittedName>
        <fullName evidence="1">Uncharacterized protein</fullName>
    </submittedName>
</protein>
<organism evidence="1 2">
    <name type="scientific">Candidatus Deianiraea vastatrix</name>
    <dbReference type="NCBI Taxonomy" id="2163644"/>
    <lineage>
        <taxon>Bacteria</taxon>
        <taxon>Pseudomonadati</taxon>
        <taxon>Pseudomonadota</taxon>
        <taxon>Alphaproteobacteria</taxon>
        <taxon>Rickettsiales</taxon>
        <taxon>Candidatus Deianiraeaceae</taxon>
        <taxon>Candidatus Deianiraea</taxon>
    </lineage>
</organism>
<evidence type="ECO:0000313" key="1">
    <source>
        <dbReference type="EMBL" id="QED23211.1"/>
    </source>
</evidence>
<dbReference type="Proteomes" id="UP000321934">
    <property type="component" value="Chromosome"/>
</dbReference>
<dbReference type="RefSeq" id="WP_146820501.1">
    <property type="nucleotide sequence ID" value="NZ_CP029077.1"/>
</dbReference>
<reference evidence="1 2" key="1">
    <citation type="journal article" date="2019" name="ISME J.">
        <title>Deianiraea, an extracellular bacterium associated with the ciliate Paramecium, suggests an alternative scenario for the evolution of Rickettsiales.</title>
        <authorList>
            <person name="Castelli M."/>
            <person name="Sabaneyeva E."/>
            <person name="Lanzoni O."/>
            <person name="Lebedeva N."/>
            <person name="Floriano A.M."/>
            <person name="Gaiarsa S."/>
            <person name="Benken K."/>
            <person name="Modeo L."/>
            <person name="Bandi C."/>
            <person name="Potekhin A."/>
            <person name="Sassera D."/>
            <person name="Petroni G."/>
        </authorList>
    </citation>
    <scope>NUCLEOTIDE SEQUENCE [LARGE SCALE GENOMIC DNA]</scope>
    <source>
        <strain evidence="1">CyL4-1</strain>
    </source>
</reference>